<evidence type="ECO:0000256" key="8">
    <source>
        <dbReference type="ARBA" id="ARBA00022737"/>
    </source>
</evidence>
<organism evidence="14 15">
    <name type="scientific">Oryctes borbonicus</name>
    <dbReference type="NCBI Taxonomy" id="1629725"/>
    <lineage>
        <taxon>Eukaryota</taxon>
        <taxon>Metazoa</taxon>
        <taxon>Ecdysozoa</taxon>
        <taxon>Arthropoda</taxon>
        <taxon>Hexapoda</taxon>
        <taxon>Insecta</taxon>
        <taxon>Pterygota</taxon>
        <taxon>Neoptera</taxon>
        <taxon>Endopterygota</taxon>
        <taxon>Coleoptera</taxon>
        <taxon>Polyphaga</taxon>
        <taxon>Scarabaeiformia</taxon>
        <taxon>Scarabaeidae</taxon>
        <taxon>Dynastinae</taxon>
        <taxon>Oryctes</taxon>
    </lineage>
</organism>
<evidence type="ECO:0000313" key="15">
    <source>
        <dbReference type="Proteomes" id="UP000051574"/>
    </source>
</evidence>
<dbReference type="OrthoDB" id="29742at2759"/>
<comment type="similarity">
    <text evidence="4">Belongs to the vinculin/alpha-catenin family.</text>
</comment>
<dbReference type="InterPro" id="IPR036723">
    <property type="entry name" value="Alpha-catenin/vinculin-like_sf"/>
</dbReference>
<dbReference type="GO" id="GO:0051015">
    <property type="term" value="F:actin filament binding"/>
    <property type="evidence" value="ECO:0007669"/>
    <property type="project" value="InterPro"/>
</dbReference>
<keyword evidence="6" id="KW-1003">Cell membrane</keyword>
<keyword evidence="15" id="KW-1185">Reference proteome</keyword>
<accession>A0A0T6B1W1</accession>
<evidence type="ECO:0000256" key="1">
    <source>
        <dbReference type="ARBA" id="ARBA00004245"/>
    </source>
</evidence>
<evidence type="ECO:0000256" key="2">
    <source>
        <dbReference type="ARBA" id="ARBA00004413"/>
    </source>
</evidence>
<keyword evidence="7" id="KW-0963">Cytoplasm</keyword>
<proteinExistence type="inferred from homology"/>
<evidence type="ECO:0000256" key="9">
    <source>
        <dbReference type="ARBA" id="ARBA00022889"/>
    </source>
</evidence>
<dbReference type="InterPro" id="IPR000633">
    <property type="entry name" value="Vinculin_CS"/>
</dbReference>
<dbReference type="EMBL" id="LJIG01016178">
    <property type="protein sequence ID" value="KRT81382.1"/>
    <property type="molecule type" value="Genomic_DNA"/>
</dbReference>
<evidence type="ECO:0000256" key="12">
    <source>
        <dbReference type="ARBA" id="ARBA00023203"/>
    </source>
</evidence>
<keyword evidence="10" id="KW-0965">Cell junction</keyword>
<keyword evidence="12" id="KW-0009">Actin-binding</keyword>
<dbReference type="GO" id="GO:0005198">
    <property type="term" value="F:structural molecule activity"/>
    <property type="evidence" value="ECO:0007669"/>
    <property type="project" value="InterPro"/>
</dbReference>
<evidence type="ECO:0000256" key="11">
    <source>
        <dbReference type="ARBA" id="ARBA00023136"/>
    </source>
</evidence>
<dbReference type="Gene3D" id="1.20.120.230">
    <property type="entry name" value="Alpha-catenin/vinculin-like"/>
    <property type="match status" value="2"/>
</dbReference>
<dbReference type="InterPro" id="IPR006077">
    <property type="entry name" value="Vinculin/catenin"/>
</dbReference>
<reference evidence="14 15" key="1">
    <citation type="submission" date="2015-09" db="EMBL/GenBank/DDBJ databases">
        <title>Draft genome of the scarab beetle Oryctes borbonicus.</title>
        <authorList>
            <person name="Meyer J.M."/>
            <person name="Markov G.V."/>
            <person name="Baskaran P."/>
            <person name="Herrmann M."/>
            <person name="Sommer R.J."/>
            <person name="Roedelsperger C."/>
        </authorList>
    </citation>
    <scope>NUCLEOTIDE SEQUENCE [LARGE SCALE GENOMIC DNA]</scope>
    <source>
        <strain evidence="14">OB123</strain>
        <tissue evidence="14">Whole animal</tissue>
    </source>
</reference>
<dbReference type="InterPro" id="IPR017997">
    <property type="entry name" value="Vinculin"/>
</dbReference>
<keyword evidence="13" id="KW-0206">Cytoskeleton</keyword>
<dbReference type="GO" id="GO:0007155">
    <property type="term" value="P:cell adhesion"/>
    <property type="evidence" value="ECO:0007669"/>
    <property type="project" value="UniProtKB-KW"/>
</dbReference>
<dbReference type="Pfam" id="PF01044">
    <property type="entry name" value="Vinculin"/>
    <property type="match status" value="1"/>
</dbReference>
<evidence type="ECO:0000256" key="6">
    <source>
        <dbReference type="ARBA" id="ARBA00022475"/>
    </source>
</evidence>
<keyword evidence="9" id="KW-0130">Cell adhesion</keyword>
<dbReference type="SUPFAM" id="SSF47220">
    <property type="entry name" value="alpha-catenin/vinculin-like"/>
    <property type="match status" value="3"/>
</dbReference>
<evidence type="ECO:0000256" key="10">
    <source>
        <dbReference type="ARBA" id="ARBA00022949"/>
    </source>
</evidence>
<dbReference type="GO" id="GO:0005912">
    <property type="term" value="C:adherens junction"/>
    <property type="evidence" value="ECO:0007669"/>
    <property type="project" value="UniProtKB-SubCell"/>
</dbReference>
<keyword evidence="11" id="KW-0472">Membrane</keyword>
<feature type="non-terminal residue" evidence="14">
    <location>
        <position position="417"/>
    </location>
</feature>
<keyword evidence="8" id="KW-0677">Repeat</keyword>
<comment type="caution">
    <text evidence="14">The sequence shown here is derived from an EMBL/GenBank/DDBJ whole genome shotgun (WGS) entry which is preliminary data.</text>
</comment>
<dbReference type="PANTHER" id="PTHR46180">
    <property type="entry name" value="VINCULIN"/>
    <property type="match status" value="1"/>
</dbReference>
<dbReference type="AlphaFoldDB" id="A0A0T6B1W1"/>
<dbReference type="Proteomes" id="UP000051574">
    <property type="component" value="Unassembled WGS sequence"/>
</dbReference>
<protein>
    <recommendedName>
        <fullName evidence="5">Vinculin</fullName>
    </recommendedName>
</protein>
<dbReference type="PROSITE" id="PS00664">
    <property type="entry name" value="VINCULIN_2"/>
    <property type="match status" value="2"/>
</dbReference>
<feature type="non-terminal residue" evidence="14">
    <location>
        <position position="1"/>
    </location>
</feature>
<name>A0A0T6B1W1_9SCAR</name>
<evidence type="ECO:0000256" key="5">
    <source>
        <dbReference type="ARBA" id="ARBA00014125"/>
    </source>
</evidence>
<sequence length="417" mass="45843">QVSRLVILHEEAEDGNAMPDLEMPVKVVSNAVSNLVKVGRETINSSEDPILRQDMPSALVRVEKSAKLLEEASGMLKNDPYSGPARKRLIEGSGGILQATSALLLCFDESEVRKIIRECNRVLDYLAVAEVIENMEELVQFLRDLSPCLSKVSREVSAREQELTHQVHAEILVRCLEQVKTLAPILICSMKIYIHIVSQGGKGVEEAAENRNYLAARMSDEINEIIRVLQLTSYDEEQSDLDNLTVLKKLQNAIQNKINAASDWLLDPKAVKGGIGEKSLRQIIEAAQKVAERCLPQDAHNMNKMCSELTTMTDALCELRQDGKGTSPQAEALARGIKDKLGELQQGVLNAVVAVDKAGLQQTAHTVQGRLEQARKWLTNPGHDDKGLGQRAIALVVEEGRKVADGLPGVQKAEITQ</sequence>
<evidence type="ECO:0000256" key="13">
    <source>
        <dbReference type="ARBA" id="ARBA00023212"/>
    </source>
</evidence>
<evidence type="ECO:0000256" key="3">
    <source>
        <dbReference type="ARBA" id="ARBA00004536"/>
    </source>
</evidence>
<dbReference type="GO" id="GO:0015629">
    <property type="term" value="C:actin cytoskeleton"/>
    <property type="evidence" value="ECO:0007669"/>
    <property type="project" value="InterPro"/>
</dbReference>
<dbReference type="Gene3D" id="1.20.120.810">
    <property type="entry name" value="Vinculin, Vh2 four-helix bundle"/>
    <property type="match status" value="1"/>
</dbReference>
<evidence type="ECO:0000256" key="7">
    <source>
        <dbReference type="ARBA" id="ARBA00022490"/>
    </source>
</evidence>
<evidence type="ECO:0000256" key="4">
    <source>
        <dbReference type="ARBA" id="ARBA00008376"/>
    </source>
</evidence>
<evidence type="ECO:0000313" key="14">
    <source>
        <dbReference type="EMBL" id="KRT81382.1"/>
    </source>
</evidence>
<gene>
    <name evidence="14" type="ORF">AMK59_5377</name>
</gene>
<comment type="subcellular location">
    <subcellularLocation>
        <location evidence="3">Cell junction</location>
        <location evidence="3">Adherens junction</location>
    </subcellularLocation>
    <subcellularLocation>
        <location evidence="2">Cell membrane</location>
        <topology evidence="2">Peripheral membrane protein</topology>
        <orientation evidence="2">Cytoplasmic side</orientation>
    </subcellularLocation>
    <subcellularLocation>
        <location evidence="1">Cytoplasm</location>
        <location evidence="1">Cytoskeleton</location>
    </subcellularLocation>
</comment>
<dbReference type="GO" id="GO:0005886">
    <property type="term" value="C:plasma membrane"/>
    <property type="evidence" value="ECO:0007669"/>
    <property type="project" value="UniProtKB-SubCell"/>
</dbReference>